<gene>
    <name evidence="1" type="ORF">RPERSI_LOCUS22899</name>
</gene>
<proteinExistence type="predicted"/>
<feature type="non-terminal residue" evidence="1">
    <location>
        <position position="1"/>
    </location>
</feature>
<dbReference type="EMBL" id="CAJVQC010070299">
    <property type="protein sequence ID" value="CAG8809599.1"/>
    <property type="molecule type" value="Genomic_DNA"/>
</dbReference>
<organism evidence="1 2">
    <name type="scientific">Racocetra persica</name>
    <dbReference type="NCBI Taxonomy" id="160502"/>
    <lineage>
        <taxon>Eukaryota</taxon>
        <taxon>Fungi</taxon>
        <taxon>Fungi incertae sedis</taxon>
        <taxon>Mucoromycota</taxon>
        <taxon>Glomeromycotina</taxon>
        <taxon>Glomeromycetes</taxon>
        <taxon>Diversisporales</taxon>
        <taxon>Gigasporaceae</taxon>
        <taxon>Racocetra</taxon>
    </lineage>
</organism>
<accession>A0ACA9RU93</accession>
<keyword evidence="2" id="KW-1185">Reference proteome</keyword>
<dbReference type="Proteomes" id="UP000789920">
    <property type="component" value="Unassembled WGS sequence"/>
</dbReference>
<evidence type="ECO:0000313" key="1">
    <source>
        <dbReference type="EMBL" id="CAG8809599.1"/>
    </source>
</evidence>
<name>A0ACA9RU93_9GLOM</name>
<protein>
    <submittedName>
        <fullName evidence="1">11183_t:CDS:1</fullName>
    </submittedName>
</protein>
<reference evidence="1" key="1">
    <citation type="submission" date="2021-06" db="EMBL/GenBank/DDBJ databases">
        <authorList>
            <person name="Kallberg Y."/>
            <person name="Tangrot J."/>
            <person name="Rosling A."/>
        </authorList>
    </citation>
    <scope>NUCLEOTIDE SEQUENCE</scope>
    <source>
        <strain evidence="1">MA461A</strain>
    </source>
</reference>
<comment type="caution">
    <text evidence="1">The sequence shown here is derived from an EMBL/GenBank/DDBJ whole genome shotgun (WGS) entry which is preliminary data.</text>
</comment>
<evidence type="ECO:0000313" key="2">
    <source>
        <dbReference type="Proteomes" id="UP000789920"/>
    </source>
</evidence>
<sequence length="102" mass="12241">KLDKTYQQIQTIPTLPQHIKEIQDNETSREKIYDFLNWHKDQLEPTKQYYKDKIAEQELNFQYTYNDVIQIQLSQFIQMNIADKHLVMQQLVGDSNSNPNPK</sequence>